<dbReference type="InterPro" id="IPR044992">
    <property type="entry name" value="ChyE-like"/>
</dbReference>
<dbReference type="PROSITE" id="PS51273">
    <property type="entry name" value="GATASE_TYPE_1"/>
    <property type="match status" value="1"/>
</dbReference>
<dbReference type="EMBL" id="OZ023714">
    <property type="protein sequence ID" value="CAK9863255.1"/>
    <property type="molecule type" value="Genomic_DNA"/>
</dbReference>
<dbReference type="InterPro" id="IPR017926">
    <property type="entry name" value="GATASE"/>
</dbReference>
<dbReference type="Proteomes" id="UP001497522">
    <property type="component" value="Chromosome 13"/>
</dbReference>
<evidence type="ECO:0000313" key="4">
    <source>
        <dbReference type="Proteomes" id="UP001497522"/>
    </source>
</evidence>
<gene>
    <name evidence="3" type="ORF">CSSPJE1EN2_LOCUS6250</name>
</gene>
<organism evidence="3 4">
    <name type="scientific">Sphagnum jensenii</name>
    <dbReference type="NCBI Taxonomy" id="128206"/>
    <lineage>
        <taxon>Eukaryota</taxon>
        <taxon>Viridiplantae</taxon>
        <taxon>Streptophyta</taxon>
        <taxon>Embryophyta</taxon>
        <taxon>Bryophyta</taxon>
        <taxon>Sphagnophytina</taxon>
        <taxon>Sphagnopsida</taxon>
        <taxon>Sphagnales</taxon>
        <taxon>Sphagnaceae</taxon>
        <taxon>Sphagnum</taxon>
    </lineage>
</organism>
<keyword evidence="4" id="KW-1185">Reference proteome</keyword>
<proteinExistence type="inferred from homology"/>
<evidence type="ECO:0000259" key="2">
    <source>
        <dbReference type="Pfam" id="PF00117"/>
    </source>
</evidence>
<protein>
    <recommendedName>
        <fullName evidence="2">Glutamine amidotransferase domain-containing protein</fullName>
    </recommendedName>
</protein>
<accession>A0ABP1AL32</accession>
<dbReference type="InterPro" id="IPR029062">
    <property type="entry name" value="Class_I_gatase-like"/>
</dbReference>
<dbReference type="SUPFAM" id="SSF52317">
    <property type="entry name" value="Class I glutamine amidotransferase-like"/>
    <property type="match status" value="1"/>
</dbReference>
<dbReference type="PANTHER" id="PTHR42695">
    <property type="entry name" value="GLUTAMINE AMIDOTRANSFERASE YLR126C-RELATED"/>
    <property type="match status" value="1"/>
</dbReference>
<dbReference type="CDD" id="cd01741">
    <property type="entry name" value="GATase1_1"/>
    <property type="match status" value="1"/>
</dbReference>
<sequence>MAACGWLCSRFSVSNNILLLRLEEFALLPLVMRLRQSHAEKLRDEREFWSRLFCVRNHLYSPTSTVAAAPPHDGDDGISFLNGKCTDSVSSIPAFRAFLEIFLGVIVRSRDAGFRFGNGFRLLTNTRSFSGTLALPLTSSACLERLSHREAFAGHNSNFGRNCVKEPLQRVKVIGYGKMAVDEDERSSAVSDAGPIASSGEEEAANFLEPPRRFAVLTAGHAADYTTKTYGGYGPMFVKMLRDPGEIWDEILVVEGQFPSEEELDKYEGFVITGSRHDAHGHEEWIQKLCSLLQKLHERRRKLLGVCFGHQVLSRALGGKTGRAPVGWEVGLRDITPAPALLAKSYGVGLPPKIKILEVHQDQVLEMPPGAELLASSERTGIEMYSVGEHALAIQGHPEFFDDVVLDLLNNRLSEMMKEDDIKEAKASLSAAHADQNVWQKLCKDFLKGQQRSQS</sequence>
<evidence type="ECO:0000256" key="1">
    <source>
        <dbReference type="ARBA" id="ARBA00011083"/>
    </source>
</evidence>
<dbReference type="Pfam" id="PF00117">
    <property type="entry name" value="GATase"/>
    <property type="match status" value="1"/>
</dbReference>
<comment type="similarity">
    <text evidence="1">Belongs to the peptidase C26 family.</text>
</comment>
<feature type="domain" description="Glutamine amidotransferase" evidence="2">
    <location>
        <begin position="253"/>
        <end position="400"/>
    </location>
</feature>
<reference evidence="3" key="1">
    <citation type="submission" date="2024-03" db="EMBL/GenBank/DDBJ databases">
        <authorList>
            <consortium name="ELIXIR-Norway"/>
            <consortium name="Elixir Norway"/>
        </authorList>
    </citation>
    <scope>NUCLEOTIDE SEQUENCE</scope>
</reference>
<dbReference type="Gene3D" id="3.40.50.880">
    <property type="match status" value="1"/>
</dbReference>
<dbReference type="PANTHER" id="PTHR42695:SF5">
    <property type="entry name" value="GLUTAMINE AMIDOTRANSFERASE YLR126C-RELATED"/>
    <property type="match status" value="1"/>
</dbReference>
<evidence type="ECO:0000313" key="3">
    <source>
        <dbReference type="EMBL" id="CAK9863255.1"/>
    </source>
</evidence>
<name>A0ABP1AL32_9BRYO</name>